<proteinExistence type="predicted"/>
<protein>
    <submittedName>
        <fullName evidence="2">Uncharacterized protein</fullName>
    </submittedName>
</protein>
<reference evidence="2 3" key="1">
    <citation type="submission" date="2018-02" db="EMBL/GenBank/DDBJ databases">
        <title>The genomes of Aspergillus section Nigri reveals drivers in fungal speciation.</title>
        <authorList>
            <consortium name="DOE Joint Genome Institute"/>
            <person name="Vesth T.C."/>
            <person name="Nybo J."/>
            <person name="Theobald S."/>
            <person name="Brandl J."/>
            <person name="Frisvad J.C."/>
            <person name="Nielsen K.F."/>
            <person name="Lyhne E.K."/>
            <person name="Kogle M.E."/>
            <person name="Kuo A."/>
            <person name="Riley R."/>
            <person name="Clum A."/>
            <person name="Nolan M."/>
            <person name="Lipzen A."/>
            <person name="Salamov A."/>
            <person name="Henrissat B."/>
            <person name="Wiebenga A."/>
            <person name="De vries R.P."/>
            <person name="Grigoriev I.V."/>
            <person name="Mortensen U.H."/>
            <person name="Andersen M.R."/>
            <person name="Baker S.E."/>
        </authorList>
    </citation>
    <scope>NUCLEOTIDE SEQUENCE [LARGE SCALE GENOMIC DNA]</scope>
    <source>
        <strain evidence="2 3">CBS 707.79</strain>
    </source>
</reference>
<feature type="compositionally biased region" description="Gly residues" evidence="1">
    <location>
        <begin position="39"/>
        <end position="48"/>
    </location>
</feature>
<dbReference type="Proteomes" id="UP000247810">
    <property type="component" value="Unassembled WGS sequence"/>
</dbReference>
<dbReference type="VEuPathDB" id="FungiDB:BO71DRAFT_123575"/>
<feature type="compositionally biased region" description="Low complexity" evidence="1">
    <location>
        <begin position="103"/>
        <end position="114"/>
    </location>
</feature>
<dbReference type="AlphaFoldDB" id="A0A319D339"/>
<dbReference type="EMBL" id="KZ826059">
    <property type="protein sequence ID" value="PYH88897.1"/>
    <property type="molecule type" value="Genomic_DNA"/>
</dbReference>
<accession>A0A319D339</accession>
<keyword evidence="3" id="KW-1185">Reference proteome</keyword>
<evidence type="ECO:0000256" key="1">
    <source>
        <dbReference type="SAM" id="MobiDB-lite"/>
    </source>
</evidence>
<feature type="compositionally biased region" description="Gly residues" evidence="1">
    <location>
        <begin position="73"/>
        <end position="84"/>
    </location>
</feature>
<feature type="region of interest" description="Disordered" evidence="1">
    <location>
        <begin position="20"/>
        <end position="135"/>
    </location>
</feature>
<evidence type="ECO:0000313" key="2">
    <source>
        <dbReference type="EMBL" id="PYH88897.1"/>
    </source>
</evidence>
<sequence length="135" mass="14057">MALGVGAGVVVRMAAWTRKTSRRRGRARVAEGCGFRGATRGGGGGGESSRGPRSVAAPSRMRVGHVSTPNNGEGRGQMEGGGSTRRGKDGRGGGINARSEQQAAPRASRNAWSSRRSRTTGPGLRWMMGLNRASH</sequence>
<organism evidence="2 3">
    <name type="scientific">Aspergillus ellipticus CBS 707.79</name>
    <dbReference type="NCBI Taxonomy" id="1448320"/>
    <lineage>
        <taxon>Eukaryota</taxon>
        <taxon>Fungi</taxon>
        <taxon>Dikarya</taxon>
        <taxon>Ascomycota</taxon>
        <taxon>Pezizomycotina</taxon>
        <taxon>Eurotiomycetes</taxon>
        <taxon>Eurotiomycetidae</taxon>
        <taxon>Eurotiales</taxon>
        <taxon>Aspergillaceae</taxon>
        <taxon>Aspergillus</taxon>
        <taxon>Aspergillus subgen. Circumdati</taxon>
    </lineage>
</organism>
<gene>
    <name evidence="2" type="ORF">BO71DRAFT_123575</name>
</gene>
<evidence type="ECO:0000313" key="3">
    <source>
        <dbReference type="Proteomes" id="UP000247810"/>
    </source>
</evidence>
<name>A0A319D339_9EURO</name>